<dbReference type="AlphaFoldDB" id="A0A8S9RZW3"/>
<protein>
    <recommendedName>
        <fullName evidence="1">PPM-type phosphatase domain-containing protein</fullName>
    </recommendedName>
</protein>
<dbReference type="EMBL" id="QGKX02000088">
    <property type="protein sequence ID" value="KAF3587256.1"/>
    <property type="molecule type" value="Genomic_DNA"/>
</dbReference>
<evidence type="ECO:0000313" key="3">
    <source>
        <dbReference type="EMBL" id="KAF3587256.1"/>
    </source>
</evidence>
<accession>A0A8S9RZW3</accession>
<dbReference type="Gene3D" id="3.60.40.10">
    <property type="entry name" value="PPM-type phosphatase domain"/>
    <property type="match status" value="1"/>
</dbReference>
<dbReference type="EMBL" id="QGKX02000088">
    <property type="protein sequence ID" value="KAF3586975.1"/>
    <property type="molecule type" value="Genomic_DNA"/>
</dbReference>
<organism evidence="2 4">
    <name type="scientific">Brassica cretica</name>
    <name type="common">Mustard</name>
    <dbReference type="NCBI Taxonomy" id="69181"/>
    <lineage>
        <taxon>Eukaryota</taxon>
        <taxon>Viridiplantae</taxon>
        <taxon>Streptophyta</taxon>
        <taxon>Embryophyta</taxon>
        <taxon>Tracheophyta</taxon>
        <taxon>Spermatophyta</taxon>
        <taxon>Magnoliopsida</taxon>
        <taxon>eudicotyledons</taxon>
        <taxon>Gunneridae</taxon>
        <taxon>Pentapetalae</taxon>
        <taxon>rosids</taxon>
        <taxon>malvids</taxon>
        <taxon>Brassicales</taxon>
        <taxon>Brassicaceae</taxon>
        <taxon>Brassiceae</taxon>
        <taxon>Brassica</taxon>
    </lineage>
</organism>
<evidence type="ECO:0000313" key="2">
    <source>
        <dbReference type="EMBL" id="KAF3586975.1"/>
    </source>
</evidence>
<sequence length="74" mass="8232">MILGCDGLWEVFGPSDAVGYVQKLLKGNERLLRAGTLQEGLPVSTISRRLVKEAVKERRCKDNCTAIVIVFRRG</sequence>
<evidence type="ECO:0000313" key="4">
    <source>
        <dbReference type="Proteomes" id="UP000712600"/>
    </source>
</evidence>
<dbReference type="PROSITE" id="PS51746">
    <property type="entry name" value="PPM_2"/>
    <property type="match status" value="1"/>
</dbReference>
<dbReference type="SUPFAM" id="SSF81606">
    <property type="entry name" value="PP2C-like"/>
    <property type="match status" value="1"/>
</dbReference>
<evidence type="ECO:0000259" key="1">
    <source>
        <dbReference type="PROSITE" id="PS51746"/>
    </source>
</evidence>
<feature type="domain" description="PPM-type phosphatase" evidence="1">
    <location>
        <begin position="1"/>
        <end position="71"/>
    </location>
</feature>
<dbReference type="Proteomes" id="UP000712600">
    <property type="component" value="Unassembled WGS sequence"/>
</dbReference>
<dbReference type="Pfam" id="PF00481">
    <property type="entry name" value="PP2C"/>
    <property type="match status" value="1"/>
</dbReference>
<gene>
    <name evidence="3" type="ORF">F2Q69_00026984</name>
    <name evidence="2" type="ORF">F2Q69_00026986</name>
</gene>
<dbReference type="InterPro" id="IPR036457">
    <property type="entry name" value="PPM-type-like_dom_sf"/>
</dbReference>
<dbReference type="InterPro" id="IPR001932">
    <property type="entry name" value="PPM-type_phosphatase-like_dom"/>
</dbReference>
<proteinExistence type="predicted"/>
<comment type="caution">
    <text evidence="2">The sequence shown here is derived from an EMBL/GenBank/DDBJ whole genome shotgun (WGS) entry which is preliminary data.</text>
</comment>
<reference evidence="2" key="1">
    <citation type="submission" date="2019-12" db="EMBL/GenBank/DDBJ databases">
        <title>Genome sequencing and annotation of Brassica cretica.</title>
        <authorList>
            <person name="Studholme D.J."/>
            <person name="Sarris P."/>
        </authorList>
    </citation>
    <scope>NUCLEOTIDE SEQUENCE</scope>
    <source>
        <strain evidence="2">PFS-109/04</strain>
        <tissue evidence="2">Leaf</tissue>
    </source>
</reference>
<name>A0A8S9RZW3_BRACR</name>